<evidence type="ECO:0000313" key="3">
    <source>
        <dbReference type="Proteomes" id="UP000466931"/>
    </source>
</evidence>
<dbReference type="RefSeq" id="WP_085155897.1">
    <property type="nucleotide sequence ID" value="NZ_AP022612.1"/>
</dbReference>
<dbReference type="PANTHER" id="PTHR46732">
    <property type="entry name" value="ATP-DEPENDENT PROTEASE LA (LON) DOMAIN PROTEIN"/>
    <property type="match status" value="1"/>
</dbReference>
<dbReference type="SUPFAM" id="SSF88697">
    <property type="entry name" value="PUA domain-like"/>
    <property type="match status" value="1"/>
</dbReference>
<dbReference type="AlphaFoldDB" id="A0A7I7Y1J5"/>
<protein>
    <submittedName>
        <fullName evidence="2">ATP-dependent protease</fullName>
    </submittedName>
</protein>
<dbReference type="Proteomes" id="UP000466931">
    <property type="component" value="Chromosome"/>
</dbReference>
<keyword evidence="2" id="KW-0378">Hydrolase</keyword>
<dbReference type="Gene3D" id="2.30.130.40">
    <property type="entry name" value="LON domain-like"/>
    <property type="match status" value="1"/>
</dbReference>
<reference evidence="2" key="2">
    <citation type="submission" date="2020-02" db="EMBL/GenBank/DDBJ databases">
        <authorList>
            <person name="Matsumoto Y."/>
            <person name="Motooka D."/>
            <person name="Nakamura S."/>
        </authorList>
    </citation>
    <scope>NUCLEOTIDE SEQUENCE</scope>
    <source>
        <strain evidence="2">JCM 13671</strain>
    </source>
</reference>
<dbReference type="PROSITE" id="PS51787">
    <property type="entry name" value="LON_N"/>
    <property type="match status" value="1"/>
</dbReference>
<dbReference type="InterPro" id="IPR003111">
    <property type="entry name" value="Lon_prtase_N"/>
</dbReference>
<name>A0A7I7Y1J5_9MYCO</name>
<evidence type="ECO:0000259" key="1">
    <source>
        <dbReference type="PROSITE" id="PS51787"/>
    </source>
</evidence>
<dbReference type="SMART" id="SM00464">
    <property type="entry name" value="LON"/>
    <property type="match status" value="1"/>
</dbReference>
<keyword evidence="2" id="KW-0645">Protease</keyword>
<dbReference type="PANTHER" id="PTHR46732:SF8">
    <property type="entry name" value="ATP-DEPENDENT PROTEASE LA (LON) DOMAIN PROTEIN"/>
    <property type="match status" value="1"/>
</dbReference>
<evidence type="ECO:0000313" key="2">
    <source>
        <dbReference type="EMBL" id="BBZ35498.1"/>
    </source>
</evidence>
<gene>
    <name evidence="2" type="ORF">MCNF_41030</name>
</gene>
<dbReference type="OrthoDB" id="25394at2"/>
<organism evidence="2 3">
    <name type="scientific">Mycolicibacterium confluentis</name>
    <dbReference type="NCBI Taxonomy" id="28047"/>
    <lineage>
        <taxon>Bacteria</taxon>
        <taxon>Bacillati</taxon>
        <taxon>Actinomycetota</taxon>
        <taxon>Actinomycetes</taxon>
        <taxon>Mycobacteriales</taxon>
        <taxon>Mycobacteriaceae</taxon>
        <taxon>Mycolicibacterium</taxon>
    </lineage>
</organism>
<dbReference type="Pfam" id="PF02190">
    <property type="entry name" value="LON_substr_bdg"/>
    <property type="match status" value="1"/>
</dbReference>
<reference evidence="2" key="1">
    <citation type="journal article" date="2019" name="Emerg. Microbes Infect.">
        <title>Comprehensive subspecies identification of 175 nontuberculous mycobacteria species based on 7547 genomic profiles.</title>
        <authorList>
            <person name="Matsumoto Y."/>
            <person name="Kinjo T."/>
            <person name="Motooka D."/>
            <person name="Nabeya D."/>
            <person name="Jung N."/>
            <person name="Uechi K."/>
            <person name="Horii T."/>
            <person name="Iida T."/>
            <person name="Fujita J."/>
            <person name="Nakamura S."/>
        </authorList>
    </citation>
    <scope>NUCLEOTIDE SEQUENCE [LARGE SCALE GENOMIC DNA]</scope>
    <source>
        <strain evidence="2">JCM 13671</strain>
    </source>
</reference>
<sequence>MQTPMFPLQSAFLPGEALPLRVFEPRYGALVRDCLAADDPAFGVVLIARGREVGGDDEREDIGALAHIVTFADHGNGQYQLRCVVRERFRVTEWLPDDPYPRAAIELWPDEPGGVTADDIGAVEDQIMRLMERIASARNTPTPPRDAVFGDMPEDPGSRLYALATVLPMNPADRYAVLAAPSPATRLPALREAVETVAAMVEFQLSGD</sequence>
<proteinExistence type="predicted"/>
<keyword evidence="3" id="KW-1185">Reference proteome</keyword>
<accession>A0A7I7Y1J5</accession>
<feature type="domain" description="Lon N-terminal" evidence="1">
    <location>
        <begin position="1"/>
        <end position="198"/>
    </location>
</feature>
<dbReference type="EMBL" id="AP022612">
    <property type="protein sequence ID" value="BBZ35498.1"/>
    <property type="molecule type" value="Genomic_DNA"/>
</dbReference>
<dbReference type="GO" id="GO:0006508">
    <property type="term" value="P:proteolysis"/>
    <property type="evidence" value="ECO:0007669"/>
    <property type="project" value="UniProtKB-KW"/>
</dbReference>
<dbReference type="InterPro" id="IPR015947">
    <property type="entry name" value="PUA-like_sf"/>
</dbReference>
<dbReference type="GO" id="GO:0008233">
    <property type="term" value="F:peptidase activity"/>
    <property type="evidence" value="ECO:0007669"/>
    <property type="project" value="UniProtKB-KW"/>
</dbReference>
<dbReference type="InterPro" id="IPR046336">
    <property type="entry name" value="Lon_prtase_N_sf"/>
</dbReference>